<proteinExistence type="predicted"/>
<evidence type="ECO:0000313" key="2">
    <source>
        <dbReference type="EMBL" id="MBM9510658.1"/>
    </source>
</evidence>
<name>A0ABS2U4U9_9ACTN</name>
<accession>A0ABS2U4U9</accession>
<sequence>METERVDPDDLAFLRGAFGVDGGGQPALGWDAVRAFEAEHGIVLPEPYRTFVAEVTDGSPSGPPEYGLVPLATLPADWGNGRPERVLNRPFPLTETWVWEDDPRPGDVLDPLLDEVFDHGSVVLGTEGCGMYWHLIVNGPQRGHIWLVTGEGAMPFGSDPGSLDGEPGFLGWVRHWADGKSWFDMR</sequence>
<evidence type="ECO:0000259" key="1">
    <source>
        <dbReference type="Pfam" id="PF09346"/>
    </source>
</evidence>
<reference evidence="2 3" key="1">
    <citation type="submission" date="2021-01" db="EMBL/GenBank/DDBJ databases">
        <title>Streptomyces acididurans sp. nov., isolated from a peat swamp forest soil.</title>
        <authorList>
            <person name="Chantavorakit T."/>
            <person name="Duangmal K."/>
        </authorList>
    </citation>
    <scope>NUCLEOTIDE SEQUENCE [LARGE SCALE GENOMIC DNA]</scope>
    <source>
        <strain evidence="2 3">KK5PA1</strain>
    </source>
</reference>
<feature type="domain" description="Knr4/Smi1-like" evidence="1">
    <location>
        <begin position="32"/>
        <end position="152"/>
    </location>
</feature>
<protein>
    <submittedName>
        <fullName evidence="2">SMI1/KNR4 family protein</fullName>
    </submittedName>
</protein>
<dbReference type="InterPro" id="IPR037883">
    <property type="entry name" value="Knr4/Smi1-like_sf"/>
</dbReference>
<organism evidence="2 3">
    <name type="scientific">Actinacidiphila acididurans</name>
    <dbReference type="NCBI Taxonomy" id="2784346"/>
    <lineage>
        <taxon>Bacteria</taxon>
        <taxon>Bacillati</taxon>
        <taxon>Actinomycetota</taxon>
        <taxon>Actinomycetes</taxon>
        <taxon>Kitasatosporales</taxon>
        <taxon>Streptomycetaceae</taxon>
        <taxon>Actinacidiphila</taxon>
    </lineage>
</organism>
<dbReference type="Proteomes" id="UP000749040">
    <property type="component" value="Unassembled WGS sequence"/>
</dbReference>
<dbReference type="InterPro" id="IPR018958">
    <property type="entry name" value="Knr4/Smi1-like_dom"/>
</dbReference>
<gene>
    <name evidence="2" type="ORF">ITX44_40075</name>
</gene>
<dbReference type="Pfam" id="PF09346">
    <property type="entry name" value="SMI1_KNR4"/>
    <property type="match status" value="1"/>
</dbReference>
<comment type="caution">
    <text evidence="2">The sequence shown here is derived from an EMBL/GenBank/DDBJ whole genome shotgun (WGS) entry which is preliminary data.</text>
</comment>
<dbReference type="SUPFAM" id="SSF160631">
    <property type="entry name" value="SMI1/KNR4-like"/>
    <property type="match status" value="1"/>
</dbReference>
<evidence type="ECO:0000313" key="3">
    <source>
        <dbReference type="Proteomes" id="UP000749040"/>
    </source>
</evidence>
<keyword evidence="3" id="KW-1185">Reference proteome</keyword>
<dbReference type="EMBL" id="JADKYB010000045">
    <property type="protein sequence ID" value="MBM9510658.1"/>
    <property type="molecule type" value="Genomic_DNA"/>
</dbReference>
<dbReference type="RefSeq" id="WP_205365037.1">
    <property type="nucleotide sequence ID" value="NZ_JADKYB010000045.1"/>
</dbReference>